<dbReference type="GO" id="GO:0046872">
    <property type="term" value="F:metal ion binding"/>
    <property type="evidence" value="ECO:0007669"/>
    <property type="project" value="UniProtKB-KW"/>
</dbReference>
<dbReference type="Pfam" id="PF02433">
    <property type="entry name" value="FixO"/>
    <property type="match status" value="1"/>
</dbReference>
<evidence type="ECO:0000259" key="5">
    <source>
        <dbReference type="PROSITE" id="PS51007"/>
    </source>
</evidence>
<dbReference type="InterPro" id="IPR003468">
    <property type="entry name" value="Cyt_c_oxidase_monohaem-su/FixO"/>
</dbReference>
<dbReference type="Gene3D" id="1.10.760.10">
    <property type="entry name" value="Cytochrome c-like domain"/>
    <property type="match status" value="1"/>
</dbReference>
<dbReference type="RefSeq" id="WP_060104425.1">
    <property type="nucleotide sequence ID" value="NZ_LPEQ01000048.1"/>
</dbReference>
<keyword evidence="1 4" id="KW-0349">Heme</keyword>
<dbReference type="AlphaFoldDB" id="A0A106ECA6"/>
<reference evidence="6 7" key="1">
    <citation type="submission" date="2015-11" db="EMBL/GenBank/DDBJ databases">
        <title>Expanding the genomic diversity of Burkholderia species for the development of highly accurate diagnostics.</title>
        <authorList>
            <person name="Sahl J."/>
            <person name="Keim P."/>
            <person name="Wagner D."/>
        </authorList>
    </citation>
    <scope>NUCLEOTIDE SEQUENCE [LARGE SCALE GENOMIC DNA]</scope>
    <source>
        <strain evidence="6 7">MSMB1301WGS</strain>
    </source>
</reference>
<dbReference type="InterPro" id="IPR036909">
    <property type="entry name" value="Cyt_c-like_dom_sf"/>
</dbReference>
<sequence length="199" mass="21503">MNRVLTVVIGSLIMLAMATLVLVALPYRQLHDEAPPEPLKPYTIAQLRGRATYVSLGCVYCHSQQPRASASGPDEQRGWGRPSVSADYVYDYPQLLGVSRTGPDLFNIGARQPSAAWQLAHLYQPRALTPGSVMPAYPFLFKVVDHARPGEVVVQLPPQFAPAGGKQVVASRDALDLVAYLAALNHTYPAPADPSGAMQ</sequence>
<keyword evidence="3 4" id="KW-0408">Iron</keyword>
<evidence type="ECO:0000313" key="7">
    <source>
        <dbReference type="Proteomes" id="UP000062317"/>
    </source>
</evidence>
<evidence type="ECO:0000256" key="4">
    <source>
        <dbReference type="PROSITE-ProRule" id="PRU00433"/>
    </source>
</evidence>
<name>A0A106ECA6_9BURK</name>
<dbReference type="SUPFAM" id="SSF46626">
    <property type="entry name" value="Cytochrome c"/>
    <property type="match status" value="1"/>
</dbReference>
<protein>
    <submittedName>
        <fullName evidence="6">Cytochrome-c oxidase</fullName>
    </submittedName>
</protein>
<feature type="domain" description="Cytochrome c" evidence="5">
    <location>
        <begin position="44"/>
        <end position="185"/>
    </location>
</feature>
<evidence type="ECO:0000256" key="1">
    <source>
        <dbReference type="ARBA" id="ARBA00022617"/>
    </source>
</evidence>
<dbReference type="PROSITE" id="PS51007">
    <property type="entry name" value="CYTC"/>
    <property type="match status" value="1"/>
</dbReference>
<evidence type="ECO:0000256" key="2">
    <source>
        <dbReference type="ARBA" id="ARBA00022723"/>
    </source>
</evidence>
<evidence type="ECO:0000313" key="6">
    <source>
        <dbReference type="EMBL" id="KVV51455.1"/>
    </source>
</evidence>
<accession>A0A106ECA6</accession>
<organism evidence="6 7">
    <name type="scientific">Burkholderia territorii</name>
    <dbReference type="NCBI Taxonomy" id="1503055"/>
    <lineage>
        <taxon>Bacteria</taxon>
        <taxon>Pseudomonadati</taxon>
        <taxon>Pseudomonadota</taxon>
        <taxon>Betaproteobacteria</taxon>
        <taxon>Burkholderiales</taxon>
        <taxon>Burkholderiaceae</taxon>
        <taxon>Burkholderia</taxon>
        <taxon>Burkholderia cepacia complex</taxon>
    </lineage>
</organism>
<dbReference type="Proteomes" id="UP000062317">
    <property type="component" value="Unassembled WGS sequence"/>
</dbReference>
<keyword evidence="7" id="KW-1185">Reference proteome</keyword>
<dbReference type="EMBL" id="LPEQ01000048">
    <property type="protein sequence ID" value="KVV51455.1"/>
    <property type="molecule type" value="Genomic_DNA"/>
</dbReference>
<dbReference type="InterPro" id="IPR009056">
    <property type="entry name" value="Cyt_c-like_dom"/>
</dbReference>
<comment type="caution">
    <text evidence="6">The sequence shown here is derived from an EMBL/GenBank/DDBJ whole genome shotgun (WGS) entry which is preliminary data.</text>
</comment>
<gene>
    <name evidence="6" type="ORF">WT27_29605</name>
</gene>
<dbReference type="GO" id="GO:0020037">
    <property type="term" value="F:heme binding"/>
    <property type="evidence" value="ECO:0007669"/>
    <property type="project" value="InterPro"/>
</dbReference>
<dbReference type="GO" id="GO:0009055">
    <property type="term" value="F:electron transfer activity"/>
    <property type="evidence" value="ECO:0007669"/>
    <property type="project" value="InterPro"/>
</dbReference>
<proteinExistence type="predicted"/>
<keyword evidence="2 4" id="KW-0479">Metal-binding</keyword>
<evidence type="ECO:0000256" key="3">
    <source>
        <dbReference type="ARBA" id="ARBA00023004"/>
    </source>
</evidence>